<name>A0A9W6GHD5_9BACT</name>
<comment type="caution">
    <text evidence="7">The sequence shown here is derived from an EMBL/GenBank/DDBJ whole genome shotgun (WGS) entry which is preliminary data.</text>
</comment>
<evidence type="ECO:0000313" key="8">
    <source>
        <dbReference type="Proteomes" id="UP001144297"/>
    </source>
</evidence>
<keyword evidence="8" id="KW-1185">Reference proteome</keyword>
<dbReference type="Proteomes" id="UP001144297">
    <property type="component" value="Unassembled WGS sequence"/>
</dbReference>
<evidence type="ECO:0000256" key="2">
    <source>
        <dbReference type="ARBA" id="ARBA00022722"/>
    </source>
</evidence>
<dbReference type="Gene3D" id="3.40.50.1010">
    <property type="entry name" value="5'-nuclease"/>
    <property type="match status" value="1"/>
</dbReference>
<dbReference type="EC" id="3.1.-.-" evidence="5"/>
<dbReference type="GO" id="GO:0016787">
    <property type="term" value="F:hydrolase activity"/>
    <property type="evidence" value="ECO:0007669"/>
    <property type="project" value="UniProtKB-KW"/>
</dbReference>
<dbReference type="AlphaFoldDB" id="A0A9W6GHD5"/>
<dbReference type="CDD" id="cd09854">
    <property type="entry name" value="PIN_VapC-like"/>
    <property type="match status" value="1"/>
</dbReference>
<dbReference type="Pfam" id="PF01850">
    <property type="entry name" value="PIN"/>
    <property type="match status" value="1"/>
</dbReference>
<reference evidence="7" key="1">
    <citation type="submission" date="2022-12" db="EMBL/GenBank/DDBJ databases">
        <title>Reference genome sequencing for broad-spectrum identification of bacterial and archaeal isolates by mass spectrometry.</title>
        <authorList>
            <person name="Sekiguchi Y."/>
            <person name="Tourlousse D.M."/>
        </authorList>
    </citation>
    <scope>NUCLEOTIDE SEQUENCE</scope>
    <source>
        <strain evidence="7">TSL-P1</strain>
    </source>
</reference>
<evidence type="ECO:0000256" key="3">
    <source>
        <dbReference type="ARBA" id="ARBA00022723"/>
    </source>
</evidence>
<dbReference type="HAMAP" id="MF_00265">
    <property type="entry name" value="VapC_Nob1"/>
    <property type="match status" value="1"/>
</dbReference>
<keyword evidence="3 5" id="KW-0479">Metal-binding</keyword>
<accession>A0A9W6GHD5</accession>
<dbReference type="SUPFAM" id="SSF88723">
    <property type="entry name" value="PIN domain-like"/>
    <property type="match status" value="1"/>
</dbReference>
<comment type="cofactor">
    <cofactor evidence="5">
        <name>Mg(2+)</name>
        <dbReference type="ChEBI" id="CHEBI:18420"/>
    </cofactor>
</comment>
<evidence type="ECO:0000313" key="7">
    <source>
        <dbReference type="EMBL" id="GLI53727.1"/>
    </source>
</evidence>
<protein>
    <recommendedName>
        <fullName evidence="5">Ribonuclease VapC</fullName>
        <shortName evidence="5">RNase VapC</shortName>
        <ecNumber evidence="5">3.1.-.-</ecNumber>
    </recommendedName>
    <alternativeName>
        <fullName evidence="5">Toxin VapC</fullName>
    </alternativeName>
</protein>
<keyword evidence="1 5" id="KW-1277">Toxin-antitoxin system</keyword>
<keyword evidence="2 5" id="KW-0540">Nuclease</keyword>
<feature type="domain" description="PIN" evidence="6">
    <location>
        <begin position="3"/>
        <end position="122"/>
    </location>
</feature>
<evidence type="ECO:0000256" key="1">
    <source>
        <dbReference type="ARBA" id="ARBA00022649"/>
    </source>
</evidence>
<dbReference type="GO" id="GO:0090729">
    <property type="term" value="F:toxin activity"/>
    <property type="evidence" value="ECO:0007669"/>
    <property type="project" value="UniProtKB-KW"/>
</dbReference>
<evidence type="ECO:0000256" key="4">
    <source>
        <dbReference type="ARBA" id="ARBA00022801"/>
    </source>
</evidence>
<feature type="binding site" evidence="5">
    <location>
        <position position="6"/>
    </location>
    <ligand>
        <name>Mg(2+)</name>
        <dbReference type="ChEBI" id="CHEBI:18420"/>
    </ligand>
</feature>
<sequence>MKYLVDTNIFLEILLEQDRHEKAEDFLLKVNAEEIAITDLSLFSMGIILFKRNKHDVYLEFVDDVLRNGTNLISLSIDKIPDTINIAKKYNLDFDDAYQYAVAEEFDLVIVSFDKDFDRTSRKRKEPGELI</sequence>
<feature type="binding site" evidence="5">
    <location>
        <position position="96"/>
    </location>
    <ligand>
        <name>Mg(2+)</name>
        <dbReference type="ChEBI" id="CHEBI:18420"/>
    </ligand>
</feature>
<keyword evidence="4 5" id="KW-0378">Hydrolase</keyword>
<dbReference type="InterPro" id="IPR002716">
    <property type="entry name" value="PIN_dom"/>
</dbReference>
<evidence type="ECO:0000256" key="5">
    <source>
        <dbReference type="HAMAP-Rule" id="MF_00265"/>
    </source>
</evidence>
<dbReference type="EMBL" id="BSDX01000001">
    <property type="protein sequence ID" value="GLI53727.1"/>
    <property type="molecule type" value="Genomic_DNA"/>
</dbReference>
<proteinExistence type="inferred from homology"/>
<organism evidence="7 8">
    <name type="scientific">Thermodesulfovibrio yellowstonii</name>
    <dbReference type="NCBI Taxonomy" id="28262"/>
    <lineage>
        <taxon>Bacteria</taxon>
        <taxon>Pseudomonadati</taxon>
        <taxon>Nitrospirota</taxon>
        <taxon>Thermodesulfovibrionia</taxon>
        <taxon>Thermodesulfovibrionales</taxon>
        <taxon>Thermodesulfovibrionaceae</taxon>
        <taxon>Thermodesulfovibrio</taxon>
    </lineage>
</organism>
<gene>
    <name evidence="5" type="primary">vapC</name>
    <name evidence="7" type="ORF">TISLANDTSLP1_14200</name>
</gene>
<comment type="function">
    <text evidence="5">Toxic component of a toxin-antitoxin (TA) system. An RNase.</text>
</comment>
<dbReference type="GO" id="GO:0004540">
    <property type="term" value="F:RNA nuclease activity"/>
    <property type="evidence" value="ECO:0007669"/>
    <property type="project" value="InterPro"/>
</dbReference>
<dbReference type="InterPro" id="IPR029060">
    <property type="entry name" value="PIN-like_dom_sf"/>
</dbReference>
<keyword evidence="5" id="KW-0460">Magnesium</keyword>
<evidence type="ECO:0000259" key="6">
    <source>
        <dbReference type="Pfam" id="PF01850"/>
    </source>
</evidence>
<comment type="similarity">
    <text evidence="5">Belongs to the PINc/VapC protein family.</text>
</comment>
<dbReference type="InterPro" id="IPR022907">
    <property type="entry name" value="VapC_family"/>
</dbReference>
<dbReference type="GO" id="GO:0000287">
    <property type="term" value="F:magnesium ion binding"/>
    <property type="evidence" value="ECO:0007669"/>
    <property type="project" value="UniProtKB-UniRule"/>
</dbReference>
<keyword evidence="5" id="KW-0800">Toxin</keyword>